<evidence type="ECO:0000256" key="4">
    <source>
        <dbReference type="ARBA" id="ARBA00022741"/>
    </source>
</evidence>
<evidence type="ECO:0000259" key="11">
    <source>
        <dbReference type="PROSITE" id="PS50929"/>
    </source>
</evidence>
<dbReference type="Pfam" id="PF00005">
    <property type="entry name" value="ABC_tran"/>
    <property type="match status" value="2"/>
</dbReference>
<dbReference type="InterPro" id="IPR017871">
    <property type="entry name" value="ABC_transporter-like_CS"/>
</dbReference>
<feature type="transmembrane region" description="Helical" evidence="9">
    <location>
        <begin position="969"/>
        <end position="987"/>
    </location>
</feature>
<dbReference type="Gene3D" id="1.20.1560.10">
    <property type="entry name" value="ABC transporter type 1, transmembrane domain"/>
    <property type="match status" value="2"/>
</dbReference>
<evidence type="ECO:0000256" key="7">
    <source>
        <dbReference type="ARBA" id="ARBA00023136"/>
    </source>
</evidence>
<reference evidence="12 13" key="1">
    <citation type="journal article" date="2017" name="BMC Genomics">
        <title>Whole-genome assembly of Babesia ovata and comparative genomics between closely related pathogens.</title>
        <authorList>
            <person name="Yamagishi J."/>
            <person name="Asada M."/>
            <person name="Hakimi H."/>
            <person name="Tanaka T.Q."/>
            <person name="Sugimoto C."/>
            <person name="Kawazu S."/>
        </authorList>
    </citation>
    <scope>NUCLEOTIDE SEQUENCE [LARGE SCALE GENOMIC DNA]</scope>
    <source>
        <strain evidence="12 13">Miyake</strain>
    </source>
</reference>
<dbReference type="SUPFAM" id="SSF52540">
    <property type="entry name" value="P-loop containing nucleoside triphosphate hydrolases"/>
    <property type="match status" value="2"/>
</dbReference>
<feature type="transmembrane region" description="Helical" evidence="9">
    <location>
        <begin position="993"/>
        <end position="1014"/>
    </location>
</feature>
<dbReference type="SMART" id="SM00382">
    <property type="entry name" value="AAA"/>
    <property type="match status" value="2"/>
</dbReference>
<feature type="domain" description="ABC transporter" evidence="10">
    <location>
        <begin position="1235"/>
        <end position="1539"/>
    </location>
</feature>
<dbReference type="Pfam" id="PF00664">
    <property type="entry name" value="ABC_membrane"/>
    <property type="match status" value="1"/>
</dbReference>
<dbReference type="GO" id="GO:0140359">
    <property type="term" value="F:ABC-type transporter activity"/>
    <property type="evidence" value="ECO:0007669"/>
    <property type="project" value="InterPro"/>
</dbReference>
<feature type="region of interest" description="Disordered" evidence="8">
    <location>
        <begin position="1454"/>
        <end position="1474"/>
    </location>
</feature>
<protein>
    <submittedName>
        <fullName evidence="12">ABC ATP-binding domain containing protein</fullName>
    </submittedName>
</protein>
<dbReference type="PANTHER" id="PTHR24223:SF330">
    <property type="entry name" value="ATP-BINDING CASSETTE SUB-FAMILY C MEMBER 10"/>
    <property type="match status" value="1"/>
</dbReference>
<feature type="domain" description="ABC transporter" evidence="10">
    <location>
        <begin position="496"/>
        <end position="745"/>
    </location>
</feature>
<evidence type="ECO:0000256" key="9">
    <source>
        <dbReference type="SAM" id="Phobius"/>
    </source>
</evidence>
<feature type="transmembrane region" description="Helical" evidence="9">
    <location>
        <begin position="829"/>
        <end position="854"/>
    </location>
</feature>
<evidence type="ECO:0000256" key="8">
    <source>
        <dbReference type="SAM" id="MobiDB-lite"/>
    </source>
</evidence>
<name>A0A2H6K7U1_9APIC</name>
<keyword evidence="4" id="KW-0547">Nucleotide-binding</keyword>
<proteinExistence type="predicted"/>
<evidence type="ECO:0000256" key="1">
    <source>
        <dbReference type="ARBA" id="ARBA00004370"/>
    </source>
</evidence>
<dbReference type="InterPro" id="IPR003593">
    <property type="entry name" value="AAA+_ATPase"/>
</dbReference>
<comment type="subcellular location">
    <subcellularLocation>
        <location evidence="1">Membrane</location>
    </subcellularLocation>
</comment>
<keyword evidence="7 9" id="KW-0472">Membrane</keyword>
<dbReference type="InterPro" id="IPR011527">
    <property type="entry name" value="ABC1_TM_dom"/>
</dbReference>
<comment type="caution">
    <text evidence="12">The sequence shown here is derived from an EMBL/GenBank/DDBJ whole genome shotgun (WGS) entry which is preliminary data.</text>
</comment>
<feature type="transmembrane region" description="Helical" evidence="9">
    <location>
        <begin position="1078"/>
        <end position="1104"/>
    </location>
</feature>
<dbReference type="Proteomes" id="UP000236319">
    <property type="component" value="Unassembled WGS sequence"/>
</dbReference>
<feature type="domain" description="ABC transmembrane type-1" evidence="11">
    <location>
        <begin position="897"/>
        <end position="1140"/>
    </location>
</feature>
<keyword evidence="13" id="KW-1185">Reference proteome</keyword>
<accession>A0A2H6K7U1</accession>
<sequence length="1547" mass="173517">MRLSKDSLRFSDNKANFTYDSEENEYVGEEYQRPPKTYDDRGLLNFLFIGWAKSWVKYICTHFITPETVHRLPKADQISYWQPILSKHISDGLLRLEKAESDAVLNGNVSNKEKPHRSILLRAILLTFWRRIVLSLLLMMVMSMSTVGTIVLLKHLLKTLSQKDQGWGNIVAAVLSIVGLEVSRTFLDQHANFYYMRLQNVMEVAISLSLFQHGLCHRKDYTNLMQRRGVREGCKGAVHSWPPVDDNCCEDPLICPARRHKNNELPPSMYTFLFVDTYFIISLVDATVMLMRFTCNMTLGMMLIYTQTGMSVLWPILVIVSITILMVVVEAVNGLNISHALQSKDERISKSSEIIGCMKLLEMTGIEDVGYEIIKNSRDDELSIMRVIGTVVYLVVITDFIRKLKTVSNDSSFDISAPITLLHIVHTIVGSFDHLLKSLKMVVEGVASVRRVERFIRECSPNFYATRPEAHSDTLENELKVHDPIRDSTMPNYTLVLFKNASFNWIANRQDALIPKDSDSFVLSDVTFELKRGEIKIITGNQGCGKTSFIKAMLGEMSLVSGSMAVAPLSTGMPIFYTSQEVWLPSGSIRSIITFGYAFDEDIYKRVTSAVELESDFASWEDGDMRVISEKGYSLSGGQRVRLSLARALYAYLVFSKANERLVGDRCCFLVCLDEPFNGLDPTVAGSIFNNLFNKNAGLLVGDDVAVAMAMSPVTISICTSLDILDDLAEIHIHNVTGAQVTIMDFMGKQPPSGIKVHVAASEDKVSELENKVPYNSFATLRKSHLMDLKQYGIVNRLQTLRDEVDLGAHDLPGEVEVQNKKCLTGPSYGTYISAMGLWYTLAVSVLLTAGVAVDKAFGVLVAHWSDLVKKLEGQEGDTIVRASQIMNEHEETARKMGILASFFIILIFAGMFTAIFANIRASRRIHECIMNSLFNKSAAEVKLKGSLATTVTFLSSDIYYIDEHIGRFIVATFFTFLNICVQFVTICYSAPILSPIPVVIILFLYFFVAKSYLMASKKLQWIMLEGNSSINAVYGDVITGSEIYRSFRREQLCVDHVRNYSESFFAIKFLKIAVTSWAMLTCKLFVSVMVLCAALVPVLYAYIRGVELKVAQVGLGITYSLGINGLLNAFMFNFSMLEKQMCSMVRFREYFLQTRIRLVDRVDKNIEMVPGSSSLHEDADYMHKHLIELTQRRKNEFRQCMFRRYRSIVSTLLYRPKFELLDTGDYFAGEHTALELHNVKVPEPTQEFNANKNYILKAITASARAGDVVGIVGRTGAGKSTLLSVLQNIAAGREGSVLLDGRELNTIPRKVLRHIIGVLPQMPFVFKGWTLRRFLDPRMLHSDDEIMHALECCGLMDLVQSLPGANPLDTVLVHEDITVQRGYYVIIPLIRLKGGQTVTTSDDAERDVSTDRPDGNVTCFSMSQLRLLSFARLVLYRMTYRILLIDEPPSDNCAGQDGADQGTASPSGAESPSDASVPIYDLVKMFFSHCTTFIVAHDKNVLRSCTSVWVMQGGTLVERCSTQQFMDRGMTLTGSTDAETGSPRLM</sequence>
<dbReference type="InterPro" id="IPR050173">
    <property type="entry name" value="ABC_transporter_C-like"/>
</dbReference>
<evidence type="ECO:0000259" key="10">
    <source>
        <dbReference type="PROSITE" id="PS50893"/>
    </source>
</evidence>
<keyword evidence="3 9" id="KW-0812">Transmembrane</keyword>
<feature type="transmembrane region" description="Helical" evidence="9">
    <location>
        <begin position="897"/>
        <end position="918"/>
    </location>
</feature>
<dbReference type="GO" id="GO:0016887">
    <property type="term" value="F:ATP hydrolysis activity"/>
    <property type="evidence" value="ECO:0007669"/>
    <property type="project" value="InterPro"/>
</dbReference>
<dbReference type="PANTHER" id="PTHR24223">
    <property type="entry name" value="ATP-BINDING CASSETTE SUB-FAMILY C"/>
    <property type="match status" value="1"/>
</dbReference>
<keyword evidence="2" id="KW-0813">Transport</keyword>
<feature type="transmembrane region" description="Helical" evidence="9">
    <location>
        <begin position="269"/>
        <end position="293"/>
    </location>
</feature>
<dbReference type="RefSeq" id="XP_028865297.1">
    <property type="nucleotide sequence ID" value="XM_029009464.1"/>
</dbReference>
<dbReference type="GO" id="GO:0005524">
    <property type="term" value="F:ATP binding"/>
    <property type="evidence" value="ECO:0007669"/>
    <property type="project" value="UniProtKB-KW"/>
</dbReference>
<dbReference type="InterPro" id="IPR036640">
    <property type="entry name" value="ABC1_TM_sf"/>
</dbReference>
<dbReference type="InterPro" id="IPR003439">
    <property type="entry name" value="ABC_transporter-like_ATP-bd"/>
</dbReference>
<evidence type="ECO:0000256" key="2">
    <source>
        <dbReference type="ARBA" id="ARBA00022448"/>
    </source>
</evidence>
<dbReference type="Gene3D" id="3.40.50.300">
    <property type="entry name" value="P-loop containing nucleotide triphosphate hydrolases"/>
    <property type="match status" value="2"/>
</dbReference>
<feature type="transmembrane region" description="Helical" evidence="9">
    <location>
        <begin position="132"/>
        <end position="153"/>
    </location>
</feature>
<evidence type="ECO:0000256" key="5">
    <source>
        <dbReference type="ARBA" id="ARBA00022840"/>
    </source>
</evidence>
<feature type="transmembrane region" description="Helical" evidence="9">
    <location>
        <begin position="1116"/>
        <end position="1138"/>
    </location>
</feature>
<dbReference type="PROSITE" id="PS50929">
    <property type="entry name" value="ABC_TM1F"/>
    <property type="match status" value="1"/>
</dbReference>
<evidence type="ECO:0000256" key="6">
    <source>
        <dbReference type="ARBA" id="ARBA00022989"/>
    </source>
</evidence>
<dbReference type="EMBL" id="BDSA01000001">
    <property type="protein sequence ID" value="GBE59054.1"/>
    <property type="molecule type" value="Genomic_DNA"/>
</dbReference>
<dbReference type="SUPFAM" id="SSF90123">
    <property type="entry name" value="ABC transporter transmembrane region"/>
    <property type="match status" value="2"/>
</dbReference>
<dbReference type="GeneID" id="39872824"/>
<dbReference type="PROSITE" id="PS50893">
    <property type="entry name" value="ABC_TRANSPORTER_2"/>
    <property type="match status" value="2"/>
</dbReference>
<dbReference type="VEuPathDB" id="PiroplasmaDB:BOVATA_005470"/>
<dbReference type="InterPro" id="IPR027417">
    <property type="entry name" value="P-loop_NTPase"/>
</dbReference>
<keyword evidence="6 9" id="KW-1133">Transmembrane helix</keyword>
<dbReference type="GO" id="GO:0016020">
    <property type="term" value="C:membrane"/>
    <property type="evidence" value="ECO:0007669"/>
    <property type="project" value="UniProtKB-SubCell"/>
</dbReference>
<dbReference type="PROSITE" id="PS00211">
    <property type="entry name" value="ABC_TRANSPORTER_1"/>
    <property type="match status" value="1"/>
</dbReference>
<evidence type="ECO:0000313" key="12">
    <source>
        <dbReference type="EMBL" id="GBE59054.1"/>
    </source>
</evidence>
<evidence type="ECO:0000313" key="13">
    <source>
        <dbReference type="Proteomes" id="UP000236319"/>
    </source>
</evidence>
<feature type="compositionally biased region" description="Polar residues" evidence="8">
    <location>
        <begin position="1463"/>
        <end position="1474"/>
    </location>
</feature>
<keyword evidence="5 12" id="KW-0067">ATP-binding</keyword>
<evidence type="ECO:0000256" key="3">
    <source>
        <dbReference type="ARBA" id="ARBA00022692"/>
    </source>
</evidence>
<feature type="transmembrane region" description="Helical" evidence="9">
    <location>
        <begin position="313"/>
        <end position="335"/>
    </location>
</feature>
<dbReference type="OrthoDB" id="4865934at2759"/>
<gene>
    <name evidence="12" type="ORF">BOVATA_005470</name>
</gene>
<organism evidence="12 13">
    <name type="scientific">Babesia ovata</name>
    <dbReference type="NCBI Taxonomy" id="189622"/>
    <lineage>
        <taxon>Eukaryota</taxon>
        <taxon>Sar</taxon>
        <taxon>Alveolata</taxon>
        <taxon>Apicomplexa</taxon>
        <taxon>Aconoidasida</taxon>
        <taxon>Piroplasmida</taxon>
        <taxon>Babesiidae</taxon>
        <taxon>Babesia</taxon>
    </lineage>
</organism>
<feature type="transmembrane region" description="Helical" evidence="9">
    <location>
        <begin position="165"/>
        <end position="187"/>
    </location>
</feature>